<feature type="compositionally biased region" description="Polar residues" evidence="1">
    <location>
        <begin position="10"/>
        <end position="21"/>
    </location>
</feature>
<evidence type="ECO:0000256" key="1">
    <source>
        <dbReference type="SAM" id="MobiDB-lite"/>
    </source>
</evidence>
<sequence length="51" mass="5544">MHPVLVRATQPHTRNAEQQRAGTLGQRARTSAVQSPRTPRTLRNAPPSSSA</sequence>
<name>A0A401GVA7_9APHY</name>
<dbReference type="InParanoid" id="A0A401GVA7"/>
<keyword evidence="4" id="KW-1185">Reference proteome</keyword>
<dbReference type="RefSeq" id="XP_027611197.1">
    <property type="nucleotide sequence ID" value="XM_027755396.1"/>
</dbReference>
<organism evidence="3 4">
    <name type="scientific">Sparassis crispa</name>
    <dbReference type="NCBI Taxonomy" id="139825"/>
    <lineage>
        <taxon>Eukaryota</taxon>
        <taxon>Fungi</taxon>
        <taxon>Dikarya</taxon>
        <taxon>Basidiomycota</taxon>
        <taxon>Agaricomycotina</taxon>
        <taxon>Agaricomycetes</taxon>
        <taxon>Polyporales</taxon>
        <taxon>Sparassidaceae</taxon>
        <taxon>Sparassis</taxon>
    </lineage>
</organism>
<feature type="compositionally biased region" description="Polar residues" evidence="1">
    <location>
        <begin position="28"/>
        <end position="38"/>
    </location>
</feature>
<accession>A0A401GVA7</accession>
<reference evidence="3 4" key="1">
    <citation type="journal article" date="2018" name="Sci. Rep.">
        <title>Genome sequence of the cauliflower mushroom Sparassis crispa (Hanabiratake) and its association with beneficial usage.</title>
        <authorList>
            <person name="Kiyama R."/>
            <person name="Furutani Y."/>
            <person name="Kawaguchi K."/>
            <person name="Nakanishi T."/>
        </authorList>
    </citation>
    <scope>NUCLEOTIDE SEQUENCE [LARGE SCALE GENOMIC DNA]</scope>
</reference>
<proteinExistence type="predicted"/>
<protein>
    <submittedName>
        <fullName evidence="3">Uncharacterized protein</fullName>
    </submittedName>
</protein>
<gene>
    <name evidence="2" type="ORF">SCP_0215030</name>
    <name evidence="3" type="ORF">SCP_0806470</name>
</gene>
<evidence type="ECO:0000313" key="3">
    <source>
        <dbReference type="EMBL" id="GBE86123.1"/>
    </source>
</evidence>
<evidence type="ECO:0000313" key="2">
    <source>
        <dbReference type="EMBL" id="GBE80284.1"/>
    </source>
</evidence>
<dbReference type="AlphaFoldDB" id="A0A401GVA7"/>
<comment type="caution">
    <text evidence="3">The sequence shown here is derived from an EMBL/GenBank/DDBJ whole genome shotgun (WGS) entry which is preliminary data.</text>
</comment>
<dbReference type="EMBL" id="BFAD01000002">
    <property type="protein sequence ID" value="GBE80284.1"/>
    <property type="molecule type" value="Genomic_DNA"/>
</dbReference>
<evidence type="ECO:0000313" key="4">
    <source>
        <dbReference type="Proteomes" id="UP000287166"/>
    </source>
</evidence>
<dbReference type="GeneID" id="38777201"/>
<dbReference type="Proteomes" id="UP000287166">
    <property type="component" value="Unassembled WGS sequence"/>
</dbReference>
<feature type="region of interest" description="Disordered" evidence="1">
    <location>
        <begin position="1"/>
        <end position="51"/>
    </location>
</feature>
<dbReference type="EMBL" id="BFAD01000008">
    <property type="protein sequence ID" value="GBE86123.1"/>
    <property type="molecule type" value="Genomic_DNA"/>
</dbReference>